<evidence type="ECO:0000313" key="2">
    <source>
        <dbReference type="Proteomes" id="UP000886998"/>
    </source>
</evidence>
<evidence type="ECO:0000313" key="1">
    <source>
        <dbReference type="EMBL" id="GFY59731.1"/>
    </source>
</evidence>
<dbReference type="Proteomes" id="UP000886998">
    <property type="component" value="Unassembled WGS sequence"/>
</dbReference>
<organism evidence="1 2">
    <name type="scientific">Trichonephila inaurata madagascariensis</name>
    <dbReference type="NCBI Taxonomy" id="2747483"/>
    <lineage>
        <taxon>Eukaryota</taxon>
        <taxon>Metazoa</taxon>
        <taxon>Ecdysozoa</taxon>
        <taxon>Arthropoda</taxon>
        <taxon>Chelicerata</taxon>
        <taxon>Arachnida</taxon>
        <taxon>Araneae</taxon>
        <taxon>Araneomorphae</taxon>
        <taxon>Entelegynae</taxon>
        <taxon>Araneoidea</taxon>
        <taxon>Nephilidae</taxon>
        <taxon>Trichonephila</taxon>
        <taxon>Trichonephila inaurata</taxon>
    </lineage>
</organism>
<dbReference type="EMBL" id="BMAV01012765">
    <property type="protein sequence ID" value="GFY59731.1"/>
    <property type="molecule type" value="Genomic_DNA"/>
</dbReference>
<protein>
    <submittedName>
        <fullName evidence="1">Uncharacterized protein</fullName>
    </submittedName>
</protein>
<sequence length="174" mass="19902">MNKPDKSADLFVKEILCAVKERIHRRQVKKHLPFWKEFLDLLNSERNAATCRATNSHNITDCIILRKAQAKLKNAIILFKRTFAANLDFRKDGPREHSFISRLNNEKSSQHWEPITINGKLLTSPTKVATVFSKNHAAISRLHITAKNRKSIYDKGLAPSPTEPGFLLLNKNFS</sequence>
<gene>
    <name evidence="1" type="primary">NCL1_25549</name>
    <name evidence="1" type="ORF">TNIN_304141</name>
</gene>
<name>A0A8X7C6X3_9ARAC</name>
<dbReference type="OrthoDB" id="6433315at2759"/>
<accession>A0A8X7C6X3</accession>
<dbReference type="AlphaFoldDB" id="A0A8X7C6X3"/>
<reference evidence="1" key="1">
    <citation type="submission" date="2020-08" db="EMBL/GenBank/DDBJ databases">
        <title>Multicomponent nature underlies the extraordinary mechanical properties of spider dragline silk.</title>
        <authorList>
            <person name="Kono N."/>
            <person name="Nakamura H."/>
            <person name="Mori M."/>
            <person name="Yoshida Y."/>
            <person name="Ohtoshi R."/>
            <person name="Malay A.D."/>
            <person name="Moran D.A.P."/>
            <person name="Tomita M."/>
            <person name="Numata K."/>
            <person name="Arakawa K."/>
        </authorList>
    </citation>
    <scope>NUCLEOTIDE SEQUENCE</scope>
</reference>
<comment type="caution">
    <text evidence="1">The sequence shown here is derived from an EMBL/GenBank/DDBJ whole genome shotgun (WGS) entry which is preliminary data.</text>
</comment>
<keyword evidence="2" id="KW-1185">Reference proteome</keyword>
<proteinExistence type="predicted"/>